<dbReference type="GO" id="GO:0046306">
    <property type="term" value="P:alkanesulfonate catabolic process"/>
    <property type="evidence" value="ECO:0007669"/>
    <property type="project" value="TreeGrafter"/>
</dbReference>
<organism evidence="6 7">
    <name type="scientific">Prauserella shujinwangii</name>
    <dbReference type="NCBI Taxonomy" id="1453103"/>
    <lineage>
        <taxon>Bacteria</taxon>
        <taxon>Bacillati</taxon>
        <taxon>Actinomycetota</taxon>
        <taxon>Actinomycetes</taxon>
        <taxon>Pseudonocardiales</taxon>
        <taxon>Pseudonocardiaceae</taxon>
        <taxon>Prauserella</taxon>
    </lineage>
</organism>
<comment type="caution">
    <text evidence="6">The sequence shown here is derived from an EMBL/GenBank/DDBJ whole genome shotgun (WGS) entry which is preliminary data.</text>
</comment>
<evidence type="ECO:0000256" key="2">
    <source>
        <dbReference type="ARBA" id="ARBA00022643"/>
    </source>
</evidence>
<keyword evidence="3" id="KW-0560">Oxidoreductase</keyword>
<evidence type="ECO:0000256" key="4">
    <source>
        <dbReference type="ARBA" id="ARBA00023033"/>
    </source>
</evidence>
<dbReference type="PANTHER" id="PTHR42847:SF4">
    <property type="entry name" value="ALKANESULFONATE MONOOXYGENASE-RELATED"/>
    <property type="match status" value="1"/>
</dbReference>
<dbReference type="GO" id="GO:0008726">
    <property type="term" value="F:alkanesulfonate monooxygenase activity"/>
    <property type="evidence" value="ECO:0007669"/>
    <property type="project" value="TreeGrafter"/>
</dbReference>
<dbReference type="NCBIfam" id="TIGR03621">
    <property type="entry name" value="F420_MSMEG_2516"/>
    <property type="match status" value="1"/>
</dbReference>
<accession>A0A2T0M047</accession>
<keyword evidence="7" id="KW-1185">Reference proteome</keyword>
<dbReference type="EMBL" id="PVNH01000002">
    <property type="protein sequence ID" value="PRX49969.1"/>
    <property type="molecule type" value="Genomic_DNA"/>
</dbReference>
<evidence type="ECO:0000313" key="7">
    <source>
        <dbReference type="Proteomes" id="UP000238362"/>
    </source>
</evidence>
<dbReference type="InterPro" id="IPR036661">
    <property type="entry name" value="Luciferase-like_sf"/>
</dbReference>
<dbReference type="Pfam" id="PF00296">
    <property type="entry name" value="Bac_luciferase"/>
    <property type="match status" value="1"/>
</dbReference>
<sequence>MRHMRPFRFGISLRQVGRRDEWIAKCRRAEELGYDVIAVADHLGPGRASPLTALAVAAAVTERPRVVPFVLNVPFYHAALLAREVATTSGLTDGRLDLGLGAGHSKAEFDDAGLPWWRAGERIAYLERVLGELRERLGEALPPVLIAGNSDGVLALAARHADCVGLAGLRQVRGAAPDTLTLTSARELDERVAYVHDRAGTRAADLEFNLLVQDVVVTNDPERELARWRAAAPDLDLGDAELLEAPQLLLGEPDELVARVRALRERYGVSYVTVFEPAMETFAPVVRELAGR</sequence>
<evidence type="ECO:0000256" key="3">
    <source>
        <dbReference type="ARBA" id="ARBA00023002"/>
    </source>
</evidence>
<name>A0A2T0M047_9PSEU</name>
<evidence type="ECO:0000259" key="5">
    <source>
        <dbReference type="Pfam" id="PF00296"/>
    </source>
</evidence>
<reference evidence="6 7" key="1">
    <citation type="submission" date="2018-03" db="EMBL/GenBank/DDBJ databases">
        <title>Genomic Encyclopedia of Type Strains, Phase III (KMG-III): the genomes of soil and plant-associated and newly described type strains.</title>
        <authorList>
            <person name="Whitman W."/>
        </authorList>
    </citation>
    <scope>NUCLEOTIDE SEQUENCE [LARGE SCALE GENOMIC DNA]</scope>
    <source>
        <strain evidence="6 7">CGMCC 4.7125</strain>
    </source>
</reference>
<dbReference type="InterPro" id="IPR011251">
    <property type="entry name" value="Luciferase-like_dom"/>
</dbReference>
<keyword evidence="1" id="KW-0285">Flavoprotein</keyword>
<dbReference type="Proteomes" id="UP000238362">
    <property type="component" value="Unassembled WGS sequence"/>
</dbReference>
<dbReference type="PANTHER" id="PTHR42847">
    <property type="entry name" value="ALKANESULFONATE MONOOXYGENASE"/>
    <property type="match status" value="1"/>
</dbReference>
<protein>
    <submittedName>
        <fullName evidence="6">Putative F420-dependent oxidoreductase</fullName>
    </submittedName>
</protein>
<feature type="domain" description="Luciferase-like" evidence="5">
    <location>
        <begin position="18"/>
        <end position="169"/>
    </location>
</feature>
<dbReference type="SUPFAM" id="SSF51679">
    <property type="entry name" value="Bacterial luciferase-like"/>
    <property type="match status" value="1"/>
</dbReference>
<keyword evidence="2" id="KW-0288">FMN</keyword>
<evidence type="ECO:0000256" key="1">
    <source>
        <dbReference type="ARBA" id="ARBA00022630"/>
    </source>
</evidence>
<proteinExistence type="predicted"/>
<dbReference type="InterPro" id="IPR050172">
    <property type="entry name" value="SsuD_RutA_monooxygenase"/>
</dbReference>
<dbReference type="Gene3D" id="3.20.20.30">
    <property type="entry name" value="Luciferase-like domain"/>
    <property type="match status" value="2"/>
</dbReference>
<keyword evidence="4" id="KW-0503">Monooxygenase</keyword>
<dbReference type="InterPro" id="IPR019923">
    <property type="entry name" value="Lucif-like_OxRdtase_MSMEG_2516"/>
</dbReference>
<gene>
    <name evidence="6" type="ORF">B0I33_10285</name>
</gene>
<dbReference type="AlphaFoldDB" id="A0A2T0M047"/>
<evidence type="ECO:0000313" key="6">
    <source>
        <dbReference type="EMBL" id="PRX49969.1"/>
    </source>
</evidence>